<dbReference type="Proteomes" id="UP000316079">
    <property type="component" value="Unassembled WGS sequence"/>
</dbReference>
<evidence type="ECO:0000256" key="1">
    <source>
        <dbReference type="SAM" id="MobiDB-lite"/>
    </source>
</evidence>
<comment type="caution">
    <text evidence="2">The sequence shown here is derived from an EMBL/GenBank/DDBJ whole genome shotgun (WGS) entry which is preliminary data.</text>
</comment>
<reference evidence="2 3" key="1">
    <citation type="journal article" date="2019" name="Sci. Data">
        <title>Hybrid genome assembly and annotation of Danionella translucida.</title>
        <authorList>
            <person name="Kadobianskyi M."/>
            <person name="Schulze L."/>
            <person name="Schuelke M."/>
            <person name="Judkewitz B."/>
        </authorList>
    </citation>
    <scope>NUCLEOTIDE SEQUENCE [LARGE SCALE GENOMIC DNA]</scope>
    <source>
        <strain evidence="2 3">Bolton</strain>
    </source>
</reference>
<feature type="region of interest" description="Disordered" evidence="1">
    <location>
        <begin position="69"/>
        <end position="89"/>
    </location>
</feature>
<name>A0A553R2Q7_9TELE</name>
<protein>
    <submittedName>
        <fullName evidence="2">Uncharacterized protein</fullName>
    </submittedName>
</protein>
<dbReference type="OrthoDB" id="9378527at2759"/>
<keyword evidence="3" id="KW-1185">Reference proteome</keyword>
<accession>A0A553R2Q7</accession>
<evidence type="ECO:0000313" key="2">
    <source>
        <dbReference type="EMBL" id="TRY96471.1"/>
    </source>
</evidence>
<dbReference type="AlphaFoldDB" id="A0A553R2Q7"/>
<proteinExistence type="predicted"/>
<evidence type="ECO:0000313" key="3">
    <source>
        <dbReference type="Proteomes" id="UP000316079"/>
    </source>
</evidence>
<dbReference type="EMBL" id="SRMA01025295">
    <property type="protein sequence ID" value="TRY96471.1"/>
    <property type="molecule type" value="Genomic_DNA"/>
</dbReference>
<gene>
    <name evidence="2" type="ORF">DNTS_031524</name>
</gene>
<sequence>MDDLLQKRFTISCTKATDGSPSSFCRTPGELHAFAHCLTAAVGQTITQCATKVRFVHRWPLANSQFNPLPHHNPLQSRTPLNQIAHMSS</sequence>
<feature type="compositionally biased region" description="Polar residues" evidence="1">
    <location>
        <begin position="74"/>
        <end position="89"/>
    </location>
</feature>
<organism evidence="2 3">
    <name type="scientific">Danionella cerebrum</name>
    <dbReference type="NCBI Taxonomy" id="2873325"/>
    <lineage>
        <taxon>Eukaryota</taxon>
        <taxon>Metazoa</taxon>
        <taxon>Chordata</taxon>
        <taxon>Craniata</taxon>
        <taxon>Vertebrata</taxon>
        <taxon>Euteleostomi</taxon>
        <taxon>Actinopterygii</taxon>
        <taxon>Neopterygii</taxon>
        <taxon>Teleostei</taxon>
        <taxon>Ostariophysi</taxon>
        <taxon>Cypriniformes</taxon>
        <taxon>Danionidae</taxon>
        <taxon>Danioninae</taxon>
        <taxon>Danionella</taxon>
    </lineage>
</organism>